<dbReference type="InterPro" id="IPR017918">
    <property type="entry name" value="N-reg_PII_CS"/>
</dbReference>
<protein>
    <submittedName>
        <fullName evidence="3">Nitrogen regulatory protein P-II</fullName>
    </submittedName>
</protein>
<proteinExistence type="inferred from homology"/>
<dbReference type="GO" id="GO:0005524">
    <property type="term" value="F:ATP binding"/>
    <property type="evidence" value="ECO:0007669"/>
    <property type="project" value="TreeGrafter"/>
</dbReference>
<gene>
    <name evidence="3" type="ordered locus">Mevan_1081</name>
</gene>
<evidence type="ECO:0000256" key="1">
    <source>
        <dbReference type="PIRSR" id="PIRSR602187-50"/>
    </source>
</evidence>
<dbReference type="PROSITE" id="PS51343">
    <property type="entry name" value="PII_GLNB_DOM"/>
    <property type="match status" value="1"/>
</dbReference>
<dbReference type="eggNOG" id="arCOG02305">
    <property type="taxonomic scope" value="Archaea"/>
</dbReference>
<dbReference type="InterPro" id="IPR015867">
    <property type="entry name" value="N-reg_PII/ATP_PRibTrfase_C"/>
</dbReference>
<dbReference type="KEGG" id="mvn:Mevan_1081"/>
<keyword evidence="1" id="KW-0597">Phosphoprotein</keyword>
<dbReference type="GeneID" id="5325315"/>
<comment type="similarity">
    <text evidence="2">Belongs to the P(II) protein family.</text>
</comment>
<dbReference type="InterPro" id="IPR011322">
    <property type="entry name" value="N-reg_PII-like_a/b"/>
</dbReference>
<dbReference type="GO" id="GO:0030234">
    <property type="term" value="F:enzyme regulator activity"/>
    <property type="evidence" value="ECO:0007669"/>
    <property type="project" value="InterPro"/>
</dbReference>
<dbReference type="OrthoDB" id="10960at2157"/>
<dbReference type="InterPro" id="IPR002187">
    <property type="entry name" value="N-reg_PII"/>
</dbReference>
<dbReference type="EMBL" id="CP000742">
    <property type="protein sequence ID" value="ABR54981.1"/>
    <property type="molecule type" value="Genomic_DNA"/>
</dbReference>
<dbReference type="PROSITE" id="PS00638">
    <property type="entry name" value="PII_GLNB_CTER"/>
    <property type="match status" value="1"/>
</dbReference>
<dbReference type="Gene3D" id="3.30.70.120">
    <property type="match status" value="1"/>
</dbReference>
<evidence type="ECO:0000313" key="4">
    <source>
        <dbReference type="Proteomes" id="UP000001107"/>
    </source>
</evidence>
<evidence type="ECO:0000256" key="2">
    <source>
        <dbReference type="RuleBase" id="RU003936"/>
    </source>
</evidence>
<keyword evidence="4" id="KW-1185">Reference proteome</keyword>
<dbReference type="RefSeq" id="WP_012065896.1">
    <property type="nucleotide sequence ID" value="NC_009634.1"/>
</dbReference>
<organism evidence="3 4">
    <name type="scientific">Methanococcus vannielii (strain ATCC 35089 / DSM 1224 / JCM 13029 / OCM 148 / SB)</name>
    <dbReference type="NCBI Taxonomy" id="406327"/>
    <lineage>
        <taxon>Archaea</taxon>
        <taxon>Methanobacteriati</taxon>
        <taxon>Methanobacteriota</taxon>
        <taxon>Methanomada group</taxon>
        <taxon>Methanococci</taxon>
        <taxon>Methanococcales</taxon>
        <taxon>Methanococcaceae</taxon>
        <taxon>Methanococcus</taxon>
    </lineage>
</organism>
<dbReference type="Pfam" id="PF00543">
    <property type="entry name" value="P-II"/>
    <property type="match status" value="1"/>
</dbReference>
<dbReference type="HOGENOM" id="CLU_082268_0_0_2"/>
<evidence type="ECO:0000313" key="3">
    <source>
        <dbReference type="EMBL" id="ABR54981.1"/>
    </source>
</evidence>
<dbReference type="SMART" id="SM00938">
    <property type="entry name" value="P-II"/>
    <property type="match status" value="1"/>
</dbReference>
<name>A6UR59_METVS</name>
<dbReference type="GO" id="GO:0005829">
    <property type="term" value="C:cytosol"/>
    <property type="evidence" value="ECO:0007669"/>
    <property type="project" value="TreeGrafter"/>
</dbReference>
<dbReference type="PANTHER" id="PTHR30115">
    <property type="entry name" value="NITROGEN REGULATORY PROTEIN P-II"/>
    <property type="match status" value="1"/>
</dbReference>
<dbReference type="STRING" id="406327.Mevan_1081"/>
<dbReference type="SUPFAM" id="SSF54913">
    <property type="entry name" value="GlnB-like"/>
    <property type="match status" value="1"/>
</dbReference>
<dbReference type="AlphaFoldDB" id="A6UR59"/>
<accession>A6UR59</accession>
<reference evidence="3" key="1">
    <citation type="submission" date="2007-06" db="EMBL/GenBank/DDBJ databases">
        <title>Complete sequence of Methanococcus vannielii SB.</title>
        <authorList>
            <consortium name="US DOE Joint Genome Institute"/>
            <person name="Copeland A."/>
            <person name="Lucas S."/>
            <person name="Lapidus A."/>
            <person name="Barry K."/>
            <person name="Glavina del Rio T."/>
            <person name="Dalin E."/>
            <person name="Tice H."/>
            <person name="Pitluck S."/>
            <person name="Chain P."/>
            <person name="Malfatti S."/>
            <person name="Shin M."/>
            <person name="Vergez L."/>
            <person name="Schmutz J."/>
            <person name="Larimer F."/>
            <person name="Land M."/>
            <person name="Hauser L."/>
            <person name="Kyrpides N."/>
            <person name="Anderson I."/>
            <person name="Sieprawska-Lupa M."/>
            <person name="Whitman W.B."/>
            <person name="Richardson P."/>
        </authorList>
    </citation>
    <scope>NUCLEOTIDE SEQUENCE [LARGE SCALE GENOMIC DNA]</scope>
    <source>
        <strain evidence="3">SB</strain>
    </source>
</reference>
<sequence length="113" mass="12489">MKKIEAIFRPERLLAVKNALQEGGFVSLTLTEVKGRGIQGGIVERYRGNEYTVDLIPKVKIEMVVLDEKVEEAIDIILENAKTGKPGDGKIFIIPIDDAVRIRTGIKGNEAIN</sequence>
<dbReference type="PANTHER" id="PTHR30115:SF11">
    <property type="entry name" value="NITROGEN REGULATORY PROTEIN P-II HOMOLOG"/>
    <property type="match status" value="1"/>
</dbReference>
<dbReference type="GO" id="GO:0006808">
    <property type="term" value="P:regulation of nitrogen utilization"/>
    <property type="evidence" value="ECO:0007669"/>
    <property type="project" value="InterPro"/>
</dbReference>
<feature type="modified residue" description="O-UMP-tyrosine" evidence="1">
    <location>
        <position position="51"/>
    </location>
</feature>
<dbReference type="PRINTS" id="PR00340">
    <property type="entry name" value="PIIGLNB"/>
</dbReference>
<dbReference type="Proteomes" id="UP000001107">
    <property type="component" value="Chromosome"/>
</dbReference>